<name>A0ABV6YP34_UNCEI</name>
<gene>
    <name evidence="4" type="ORF">ACFL2Z_02930</name>
</gene>
<keyword evidence="2" id="KW-0663">Pyridoxal phosphate</keyword>
<evidence type="ECO:0000256" key="1">
    <source>
        <dbReference type="ARBA" id="ARBA00001933"/>
    </source>
</evidence>
<sequence length="491" mass="55698">MPTKEQVLENTIQRCRERDIIIPTYKEMRDPTKIPQAIKDELEAGIGLWELHPRNLFRITWHNEPVEKGGGFGGVNFLEIPKELSGVKARIIVLLGKFFPTGAHKVGATFGPLVEKLIQGEFDPTTQKALWPSTGNYCRGGAYDSALLGCPSIAVLPEGMSQERFDYLEKLGAEIYATPGSESNVKEIYDKTKYLKSQRPDEIVVLNQFEAMGNAVWHFTVTGPAMEEVFELKRLPGDRFSGIFLTQGSAGTLGSADYIRKQFPKVKVCAGEALQCPTLLYNGFGSHRIEGIGDKHVPWVHNIKNMDMVAGIDDNDCMRITRLFNEKAGMKYLEKMGIDPEFTAQLHLLGISSIANILGAIKMAKYYEMNGSDVILTVATDSMELYGSRLKELHEEFGNYHEIDAAVDFDRCLIGQATDAILELSYWEKKRIHNLKYFTWVEQQGKTVEELDAQWYDDAYWYSQFSLHKEWDKLIKSFNERTGLRAKYEKD</sequence>
<protein>
    <submittedName>
        <fullName evidence="4">Pyridoxal-phosphate dependent enzyme</fullName>
    </submittedName>
</protein>
<reference evidence="4 5" key="1">
    <citation type="submission" date="2024-09" db="EMBL/GenBank/DDBJ databases">
        <authorList>
            <person name="D'Angelo T."/>
        </authorList>
    </citation>
    <scope>NUCLEOTIDE SEQUENCE [LARGE SCALE GENOMIC DNA]</scope>
    <source>
        <strain evidence="4">SAG AM-311-F02</strain>
    </source>
</reference>
<dbReference type="SUPFAM" id="SSF53686">
    <property type="entry name" value="Tryptophan synthase beta subunit-like PLP-dependent enzymes"/>
    <property type="match status" value="1"/>
</dbReference>
<evidence type="ECO:0000256" key="2">
    <source>
        <dbReference type="ARBA" id="ARBA00022898"/>
    </source>
</evidence>
<dbReference type="PANTHER" id="PTHR10314">
    <property type="entry name" value="CYSTATHIONINE BETA-SYNTHASE"/>
    <property type="match status" value="1"/>
</dbReference>
<keyword evidence="5" id="KW-1185">Reference proteome</keyword>
<evidence type="ECO:0000313" key="4">
    <source>
        <dbReference type="EMBL" id="MFC1799845.1"/>
    </source>
</evidence>
<dbReference type="InterPro" id="IPR001926">
    <property type="entry name" value="TrpB-like_PALP"/>
</dbReference>
<evidence type="ECO:0000313" key="5">
    <source>
        <dbReference type="Proteomes" id="UP001594288"/>
    </source>
</evidence>
<dbReference type="EMBL" id="JBHPEI010000036">
    <property type="protein sequence ID" value="MFC1799845.1"/>
    <property type="molecule type" value="Genomic_DNA"/>
</dbReference>
<comment type="cofactor">
    <cofactor evidence="1">
        <name>pyridoxal 5'-phosphate</name>
        <dbReference type="ChEBI" id="CHEBI:597326"/>
    </cofactor>
</comment>
<feature type="domain" description="Tryptophan synthase beta chain-like PALP" evidence="3">
    <location>
        <begin position="88"/>
        <end position="330"/>
    </location>
</feature>
<dbReference type="InterPro" id="IPR050214">
    <property type="entry name" value="Cys_Synth/Cystath_Beta-Synth"/>
</dbReference>
<proteinExistence type="predicted"/>
<dbReference type="InterPro" id="IPR036052">
    <property type="entry name" value="TrpB-like_PALP_sf"/>
</dbReference>
<accession>A0ABV6YP34</accession>
<dbReference type="Pfam" id="PF00291">
    <property type="entry name" value="PALP"/>
    <property type="match status" value="1"/>
</dbReference>
<dbReference type="Gene3D" id="3.40.50.1100">
    <property type="match status" value="2"/>
</dbReference>
<organism evidence="4 5">
    <name type="scientific">Eiseniibacteriota bacterium</name>
    <dbReference type="NCBI Taxonomy" id="2212470"/>
    <lineage>
        <taxon>Bacteria</taxon>
        <taxon>Candidatus Eiseniibacteriota</taxon>
    </lineage>
</organism>
<dbReference type="Proteomes" id="UP001594288">
    <property type="component" value="Unassembled WGS sequence"/>
</dbReference>
<evidence type="ECO:0000259" key="3">
    <source>
        <dbReference type="Pfam" id="PF00291"/>
    </source>
</evidence>
<comment type="caution">
    <text evidence="4">The sequence shown here is derived from an EMBL/GenBank/DDBJ whole genome shotgun (WGS) entry which is preliminary data.</text>
</comment>